<dbReference type="Pfam" id="PF01609">
    <property type="entry name" value="DDE_Tnp_1"/>
    <property type="match status" value="1"/>
</dbReference>
<evidence type="ECO:0000313" key="2">
    <source>
        <dbReference type="EMBL" id="GGD52287.1"/>
    </source>
</evidence>
<dbReference type="InterPro" id="IPR012337">
    <property type="entry name" value="RNaseH-like_sf"/>
</dbReference>
<reference evidence="2" key="2">
    <citation type="submission" date="2020-09" db="EMBL/GenBank/DDBJ databases">
        <authorList>
            <person name="Sun Q."/>
            <person name="Zhou Y."/>
        </authorList>
    </citation>
    <scope>NUCLEOTIDE SEQUENCE</scope>
    <source>
        <strain evidence="2">CGMCC 1.15178</strain>
    </source>
</reference>
<feature type="domain" description="Transposase IS4-like" evidence="1">
    <location>
        <begin position="4"/>
        <end position="40"/>
    </location>
</feature>
<keyword evidence="3" id="KW-1185">Reference proteome</keyword>
<comment type="caution">
    <text evidence="2">The sequence shown here is derived from an EMBL/GenBank/DDBJ whole genome shotgun (WGS) entry which is preliminary data.</text>
</comment>
<dbReference type="Gene3D" id="3.90.350.10">
    <property type="entry name" value="Transposase Inhibitor Protein From Tn5, Chain A, domain 1"/>
    <property type="match status" value="1"/>
</dbReference>
<dbReference type="GO" id="GO:0006313">
    <property type="term" value="P:DNA transposition"/>
    <property type="evidence" value="ECO:0007669"/>
    <property type="project" value="InterPro"/>
</dbReference>
<reference evidence="2" key="1">
    <citation type="journal article" date="2014" name="Int. J. Syst. Evol. Microbiol.">
        <title>Complete genome sequence of Corynebacterium casei LMG S-19264T (=DSM 44701T), isolated from a smear-ripened cheese.</title>
        <authorList>
            <consortium name="US DOE Joint Genome Institute (JGI-PGF)"/>
            <person name="Walter F."/>
            <person name="Albersmeier A."/>
            <person name="Kalinowski J."/>
            <person name="Ruckert C."/>
        </authorList>
    </citation>
    <scope>NUCLEOTIDE SEQUENCE</scope>
    <source>
        <strain evidence="2">CGMCC 1.15178</strain>
    </source>
</reference>
<dbReference type="EMBL" id="BMHP01000001">
    <property type="protein sequence ID" value="GGD52287.1"/>
    <property type="molecule type" value="Genomic_DNA"/>
</dbReference>
<organism evidence="2 3">
    <name type="scientific">Paenibacillus nasutitermitis</name>
    <dbReference type="NCBI Taxonomy" id="1652958"/>
    <lineage>
        <taxon>Bacteria</taxon>
        <taxon>Bacillati</taxon>
        <taxon>Bacillota</taxon>
        <taxon>Bacilli</taxon>
        <taxon>Bacillales</taxon>
        <taxon>Paenibacillaceae</taxon>
        <taxon>Paenibacillus</taxon>
    </lineage>
</organism>
<accession>A0A916YM75</accession>
<evidence type="ECO:0000313" key="3">
    <source>
        <dbReference type="Proteomes" id="UP000612456"/>
    </source>
</evidence>
<evidence type="ECO:0000259" key="1">
    <source>
        <dbReference type="Pfam" id="PF01609"/>
    </source>
</evidence>
<dbReference type="Proteomes" id="UP000612456">
    <property type="component" value="Unassembled WGS sequence"/>
</dbReference>
<protein>
    <recommendedName>
        <fullName evidence="1">Transposase IS4-like domain-containing protein</fullName>
    </recommendedName>
</protein>
<name>A0A916YM75_9BACL</name>
<dbReference type="AlphaFoldDB" id="A0A916YM75"/>
<dbReference type="RefSeq" id="WP_188989187.1">
    <property type="nucleotide sequence ID" value="NZ_BMHP01000001.1"/>
</dbReference>
<dbReference type="GO" id="GO:0004803">
    <property type="term" value="F:transposase activity"/>
    <property type="evidence" value="ECO:0007669"/>
    <property type="project" value="InterPro"/>
</dbReference>
<dbReference type="GO" id="GO:0003677">
    <property type="term" value="F:DNA binding"/>
    <property type="evidence" value="ECO:0007669"/>
    <property type="project" value="InterPro"/>
</dbReference>
<proteinExistence type="predicted"/>
<dbReference type="SUPFAM" id="SSF53098">
    <property type="entry name" value="Ribonuclease H-like"/>
    <property type="match status" value="1"/>
</dbReference>
<sequence length="104" mass="12514">MLFLVTNRFDLTSEEISEMYRRRWAIETFFKWMKQHLQNKHLYGTFVNQRVSCNKLCPTLFSSFTSMSKQYAISAIQIWLVTACSPLRIFTKERFKSLIKQNFI</sequence>
<dbReference type="InterPro" id="IPR002559">
    <property type="entry name" value="Transposase_11"/>
</dbReference>
<gene>
    <name evidence="2" type="ORF">GCM10010911_07240</name>
</gene>